<evidence type="ECO:0000259" key="5">
    <source>
        <dbReference type="Pfam" id="PF00155"/>
    </source>
</evidence>
<feature type="modified residue" description="N6-(pyridoxal phosphate)lysine" evidence="4">
    <location>
        <position position="240"/>
    </location>
</feature>
<gene>
    <name evidence="4" type="primary">pat</name>
    <name evidence="6" type="ORF">N2K95_15495</name>
</gene>
<keyword evidence="1 4" id="KW-0032">Aminotransferase</keyword>
<dbReference type="Proteomes" id="UP001059859">
    <property type="component" value="Chromosome"/>
</dbReference>
<dbReference type="GO" id="GO:0004400">
    <property type="term" value="F:histidinol-phosphate transaminase activity"/>
    <property type="evidence" value="ECO:0007669"/>
    <property type="project" value="UniProtKB-EC"/>
</dbReference>
<dbReference type="PANTHER" id="PTHR43643:SF3">
    <property type="entry name" value="HISTIDINOL-PHOSPHATE AMINOTRANSFERASE"/>
    <property type="match status" value="1"/>
</dbReference>
<dbReference type="NCBIfam" id="NF002878">
    <property type="entry name" value="PRK03321.1"/>
    <property type="match status" value="1"/>
</dbReference>
<comment type="function">
    <text evidence="4">Aminotransferase that catalyzes the conversion of aromatic amino acids and 2-oxoglutarate into corresponding aromatic oxo acids and L-glutamate.</text>
</comment>
<dbReference type="RefSeq" id="WP_260652276.1">
    <property type="nucleotide sequence ID" value="NZ_CP104275.1"/>
</dbReference>
<reference evidence="6" key="1">
    <citation type="submission" date="2022-09" db="EMBL/GenBank/DDBJ databases">
        <title>Novel species in genus Arthrobacter.</title>
        <authorList>
            <person name="Liu Y."/>
        </authorList>
    </citation>
    <scope>NUCLEOTIDE SEQUENCE</scope>
    <source>
        <strain evidence="6">Zg-Y815</strain>
    </source>
</reference>
<dbReference type="InterPro" id="IPR050106">
    <property type="entry name" value="HistidinolP_aminotransfase"/>
</dbReference>
<dbReference type="Gene3D" id="3.90.1150.10">
    <property type="entry name" value="Aspartate Aminotransferase, domain 1"/>
    <property type="match status" value="1"/>
</dbReference>
<accession>A0ABY5YPK4</accession>
<name>A0ABY5YPK4_9MICC</name>
<dbReference type="EC" id="2.6.1.57" evidence="4"/>
<organism evidence="6 7">
    <name type="scientific">Arthrobacter zhaoxinii</name>
    <dbReference type="NCBI Taxonomy" id="2964616"/>
    <lineage>
        <taxon>Bacteria</taxon>
        <taxon>Bacillati</taxon>
        <taxon>Actinomycetota</taxon>
        <taxon>Actinomycetes</taxon>
        <taxon>Micrococcales</taxon>
        <taxon>Micrococcaceae</taxon>
        <taxon>Arthrobacter</taxon>
    </lineage>
</organism>
<dbReference type="InterPro" id="IPR015424">
    <property type="entry name" value="PyrdxlP-dep_Trfase"/>
</dbReference>
<evidence type="ECO:0000256" key="4">
    <source>
        <dbReference type="HAMAP-Rule" id="MF_01513"/>
    </source>
</evidence>
<keyword evidence="7" id="KW-1185">Reference proteome</keyword>
<dbReference type="CDD" id="cd00609">
    <property type="entry name" value="AAT_like"/>
    <property type="match status" value="1"/>
</dbReference>
<proteinExistence type="inferred from homology"/>
<evidence type="ECO:0000313" key="6">
    <source>
        <dbReference type="EMBL" id="UWX97012.1"/>
    </source>
</evidence>
<comment type="similarity">
    <text evidence="4">Belongs to the class-II pyridoxal-phosphate-dependent aminotransferase family.</text>
</comment>
<evidence type="ECO:0000256" key="1">
    <source>
        <dbReference type="ARBA" id="ARBA00022576"/>
    </source>
</evidence>
<keyword evidence="3 4" id="KW-0663">Pyridoxal phosphate</keyword>
<comment type="catalytic activity">
    <reaction evidence="4">
        <text>an aromatic L-alpha-amino acid + 2-oxoglutarate = an aromatic oxo-acid + L-glutamate</text>
        <dbReference type="Rhea" id="RHEA:17533"/>
        <dbReference type="ChEBI" id="CHEBI:16810"/>
        <dbReference type="ChEBI" id="CHEBI:29985"/>
        <dbReference type="ChEBI" id="CHEBI:73309"/>
        <dbReference type="ChEBI" id="CHEBI:84824"/>
        <dbReference type="EC" id="2.6.1.57"/>
    </reaction>
</comment>
<sequence>MTTTENDTDAAEIPVPGITPRPVIGKLPQYTAGKPPVAVEGLQSYKLSSNENPYPPLPAVLEAISTAATVNRYPDPLSTALRNELSAFLDVPAEDIVTGGGSLGALNQLLATFAGQNPDGTADEVIYPWRSFEAYPISVGLAGAESVQVPLNADGTHNLDAMAEAVTERTKVILLCTPNNPTGPVLTTAQVEDFLRRVPSNVIVVIDEAYEDFVRDDDAVNGIDMYRSHPNVVVLRTFSKGAGLAGLRVGYSVSHAPITQHLRVAAVPFAVSTIAEQAAVASLRHHDQVVERIQGLVAERTRVVEGLKALGWSIPSAQGNFVWLDLGGNTPEFAALAEQQALAVRAFGNEGVRVTIGEEDANTRFLALCATYTKGPRVS</sequence>
<evidence type="ECO:0000256" key="3">
    <source>
        <dbReference type="ARBA" id="ARBA00022898"/>
    </source>
</evidence>
<feature type="domain" description="Aminotransferase class I/classII large" evidence="5">
    <location>
        <begin position="46"/>
        <end position="364"/>
    </location>
</feature>
<dbReference type="HAMAP" id="MF_01513">
    <property type="entry name" value="Phe_aminotrans_2"/>
    <property type="match status" value="1"/>
</dbReference>
<dbReference type="Pfam" id="PF00155">
    <property type="entry name" value="Aminotran_1_2"/>
    <property type="match status" value="1"/>
</dbReference>
<dbReference type="SUPFAM" id="SSF53383">
    <property type="entry name" value="PLP-dependent transferases"/>
    <property type="match status" value="1"/>
</dbReference>
<dbReference type="Gene3D" id="3.40.640.10">
    <property type="entry name" value="Type I PLP-dependent aspartate aminotransferase-like (Major domain)"/>
    <property type="match status" value="1"/>
</dbReference>
<evidence type="ECO:0000256" key="2">
    <source>
        <dbReference type="ARBA" id="ARBA00022679"/>
    </source>
</evidence>
<dbReference type="InterPro" id="IPR015422">
    <property type="entry name" value="PyrdxlP-dep_Trfase_small"/>
</dbReference>
<dbReference type="EMBL" id="CP104275">
    <property type="protein sequence ID" value="UWX97012.1"/>
    <property type="molecule type" value="Genomic_DNA"/>
</dbReference>
<comment type="subunit">
    <text evidence="4">Homodimer.</text>
</comment>
<comment type="cofactor">
    <cofactor evidence="4">
        <name>pyridoxal 5'-phosphate</name>
        <dbReference type="ChEBI" id="CHEBI:597326"/>
    </cofactor>
</comment>
<dbReference type="InterPro" id="IPR004839">
    <property type="entry name" value="Aminotransferase_I/II_large"/>
</dbReference>
<dbReference type="PANTHER" id="PTHR43643">
    <property type="entry name" value="HISTIDINOL-PHOSPHATE AMINOTRANSFERASE 2"/>
    <property type="match status" value="1"/>
</dbReference>
<evidence type="ECO:0000313" key="7">
    <source>
        <dbReference type="Proteomes" id="UP001059859"/>
    </source>
</evidence>
<dbReference type="InterPro" id="IPR024892">
    <property type="entry name" value="ArAT"/>
</dbReference>
<protein>
    <recommendedName>
        <fullName evidence="4">Aromatic amino acid aminotransferase</fullName>
        <shortName evidence="4">ArAT</shortName>
        <ecNumber evidence="4">2.6.1.57</ecNumber>
    </recommendedName>
</protein>
<keyword evidence="2 4" id="KW-0808">Transferase</keyword>
<dbReference type="InterPro" id="IPR015421">
    <property type="entry name" value="PyrdxlP-dep_Trfase_major"/>
</dbReference>